<dbReference type="EMBL" id="BTFZ01000004">
    <property type="protein sequence ID" value="GMM35113.1"/>
    <property type="molecule type" value="Genomic_DNA"/>
</dbReference>
<keyword evidence="4 6" id="KW-0472">Membrane</keyword>
<evidence type="ECO:0000313" key="8">
    <source>
        <dbReference type="EMBL" id="GMM35113.1"/>
    </source>
</evidence>
<feature type="domain" description="Sugar phosphate transporter" evidence="7">
    <location>
        <begin position="382"/>
        <end position="502"/>
    </location>
</feature>
<dbReference type="GeneID" id="90073092"/>
<dbReference type="PANTHER" id="PTHR11132">
    <property type="entry name" value="SOLUTE CARRIER FAMILY 35"/>
    <property type="match status" value="1"/>
</dbReference>
<feature type="domain" description="Sugar phosphate transporter" evidence="7">
    <location>
        <begin position="140"/>
        <end position="350"/>
    </location>
</feature>
<dbReference type="Pfam" id="PF03151">
    <property type="entry name" value="TPT"/>
    <property type="match status" value="2"/>
</dbReference>
<name>A0AAV5QLR3_9ASCO</name>
<evidence type="ECO:0000256" key="2">
    <source>
        <dbReference type="ARBA" id="ARBA00022692"/>
    </source>
</evidence>
<dbReference type="Proteomes" id="UP001360560">
    <property type="component" value="Unassembled WGS sequence"/>
</dbReference>
<feature type="transmembrane region" description="Helical" evidence="6">
    <location>
        <begin position="393"/>
        <end position="412"/>
    </location>
</feature>
<feature type="compositionally biased region" description="Polar residues" evidence="5">
    <location>
        <begin position="24"/>
        <end position="66"/>
    </location>
</feature>
<protein>
    <submittedName>
        <fullName evidence="8">Sly41 protein</fullName>
    </submittedName>
</protein>
<dbReference type="AlphaFoldDB" id="A0AAV5QLR3"/>
<feature type="region of interest" description="Disordered" evidence="5">
    <location>
        <begin position="1"/>
        <end position="86"/>
    </location>
</feature>
<evidence type="ECO:0000256" key="3">
    <source>
        <dbReference type="ARBA" id="ARBA00022989"/>
    </source>
</evidence>
<evidence type="ECO:0000256" key="5">
    <source>
        <dbReference type="SAM" id="MobiDB-lite"/>
    </source>
</evidence>
<gene>
    <name evidence="8" type="ORF">DASC09_024380</name>
</gene>
<keyword evidence="3 6" id="KW-1133">Transmembrane helix</keyword>
<proteinExistence type="predicted"/>
<accession>A0AAV5QLR3</accession>
<keyword evidence="2 6" id="KW-0812">Transmembrane</keyword>
<feature type="transmembrane region" description="Helical" evidence="6">
    <location>
        <begin position="284"/>
        <end position="304"/>
    </location>
</feature>
<feature type="transmembrane region" description="Helical" evidence="6">
    <location>
        <begin position="324"/>
        <end position="342"/>
    </location>
</feature>
<comment type="caution">
    <text evidence="8">The sequence shown here is derived from an EMBL/GenBank/DDBJ whole genome shotgun (WGS) entry which is preliminary data.</text>
</comment>
<feature type="transmembrane region" description="Helical" evidence="6">
    <location>
        <begin position="175"/>
        <end position="192"/>
    </location>
</feature>
<dbReference type="InterPro" id="IPR004853">
    <property type="entry name" value="Sugar_P_trans_dom"/>
</dbReference>
<evidence type="ECO:0000256" key="4">
    <source>
        <dbReference type="ARBA" id="ARBA00023136"/>
    </source>
</evidence>
<dbReference type="RefSeq" id="XP_064852113.1">
    <property type="nucleotide sequence ID" value="XM_064996041.1"/>
</dbReference>
<keyword evidence="9" id="KW-1185">Reference proteome</keyword>
<evidence type="ECO:0000256" key="1">
    <source>
        <dbReference type="ARBA" id="ARBA00004141"/>
    </source>
</evidence>
<reference evidence="8 9" key="1">
    <citation type="journal article" date="2023" name="Elife">
        <title>Identification of key yeast species and microbe-microbe interactions impacting larval growth of Drosophila in the wild.</title>
        <authorList>
            <person name="Mure A."/>
            <person name="Sugiura Y."/>
            <person name="Maeda R."/>
            <person name="Honda K."/>
            <person name="Sakurai N."/>
            <person name="Takahashi Y."/>
            <person name="Watada M."/>
            <person name="Katoh T."/>
            <person name="Gotoh A."/>
            <person name="Gotoh Y."/>
            <person name="Taniguchi I."/>
            <person name="Nakamura K."/>
            <person name="Hayashi T."/>
            <person name="Katayama T."/>
            <person name="Uemura T."/>
            <person name="Hattori Y."/>
        </authorList>
    </citation>
    <scope>NUCLEOTIDE SEQUENCE [LARGE SCALE GENOMIC DNA]</scope>
    <source>
        <strain evidence="8 9">SC-9</strain>
    </source>
</reference>
<organism evidence="8 9">
    <name type="scientific">Saccharomycopsis crataegensis</name>
    <dbReference type="NCBI Taxonomy" id="43959"/>
    <lineage>
        <taxon>Eukaryota</taxon>
        <taxon>Fungi</taxon>
        <taxon>Dikarya</taxon>
        <taxon>Ascomycota</taxon>
        <taxon>Saccharomycotina</taxon>
        <taxon>Saccharomycetes</taxon>
        <taxon>Saccharomycopsidaceae</taxon>
        <taxon>Saccharomycopsis</taxon>
    </lineage>
</organism>
<comment type="subcellular location">
    <subcellularLocation>
        <location evidence="1">Membrane</location>
        <topology evidence="1">Multi-pass membrane protein</topology>
    </subcellularLocation>
</comment>
<evidence type="ECO:0000259" key="7">
    <source>
        <dbReference type="Pfam" id="PF03151"/>
    </source>
</evidence>
<dbReference type="InterPro" id="IPR050186">
    <property type="entry name" value="TPT_transporter"/>
</dbReference>
<evidence type="ECO:0000313" key="9">
    <source>
        <dbReference type="Proteomes" id="UP001360560"/>
    </source>
</evidence>
<evidence type="ECO:0000256" key="6">
    <source>
        <dbReference type="SAM" id="Phobius"/>
    </source>
</evidence>
<sequence length="511" mass="57216">MIQTTYSTESHTHNKHRSGKNIHLSGTQNLTGSGENSGQDNNNSSARSNNLTPDNMASFDNFNDTMNGLHPVSHLQSGKNKNRRQRGLSISTGVSYTNFYSRVGGPNSANIMLHEKSHHGHDTKKGFKSIVTTVNKENLKIIFLCGGWYLTSILSSNVTKTILKAYKYPVTLTEIQFFITSLLCLVTYIIVFNNRKIATSFPLGTFPVQLTENKYTTLYDIIKPTRLILTQTIPMGMFQFVGHITSHNATSLISVSMVHTIKALSPIVTVLSYRFLFHVKYPTVTYVTLAPLVVGIMLTCLFKNHNKGHSSDSIISDSSAYSKGLVFAFISMLIFVSQNIFAKKILTYKTNLLDNSSDDGRHRSHQYSNILPIDKEEEATIKKISEKNKVDKLTILFYCSIVGFIFTFPIYLSSEIFSNDAWSLGKLNLNIICLMLFHGLVHFVQALLAFHILGLVSPVSYSIANIFKRIFVIVAALVWEAQPLNGIQAFGLLLTMAGLYCYDRWGTVKKQ</sequence>
<dbReference type="GO" id="GO:0016020">
    <property type="term" value="C:membrane"/>
    <property type="evidence" value="ECO:0007669"/>
    <property type="project" value="UniProtKB-SubCell"/>
</dbReference>
<feature type="transmembrane region" description="Helical" evidence="6">
    <location>
        <begin position="138"/>
        <end position="155"/>
    </location>
</feature>